<dbReference type="AlphaFoldDB" id="A0A6A5WNH0"/>
<sequence length="189" mass="21187">MKRAALQKANCHFFATHTSSRMTDWRRRAYSLGATPGLISIDISNYGVQADFLQPNVHYYGHLHVGCWTQTGESRVYTGPSPRFCRGPACTGKRGLDMAAELRNINVCRKDAERLWECPKREGMPPSRCTEEGVLTADVIALLKLDSALWIVHNSRADATWTLPAVQGRGRSFLHVNIDLHEGIRRHGS</sequence>
<reference evidence="1" key="1">
    <citation type="journal article" date="2020" name="Stud. Mycol.">
        <title>101 Dothideomycetes genomes: a test case for predicting lifestyles and emergence of pathogens.</title>
        <authorList>
            <person name="Haridas S."/>
            <person name="Albert R."/>
            <person name="Binder M."/>
            <person name="Bloem J."/>
            <person name="Labutti K."/>
            <person name="Salamov A."/>
            <person name="Andreopoulos B."/>
            <person name="Baker S."/>
            <person name="Barry K."/>
            <person name="Bills G."/>
            <person name="Bluhm B."/>
            <person name="Cannon C."/>
            <person name="Castanera R."/>
            <person name="Culley D."/>
            <person name="Daum C."/>
            <person name="Ezra D."/>
            <person name="Gonzalez J."/>
            <person name="Henrissat B."/>
            <person name="Kuo A."/>
            <person name="Liang C."/>
            <person name="Lipzen A."/>
            <person name="Lutzoni F."/>
            <person name="Magnuson J."/>
            <person name="Mondo S."/>
            <person name="Nolan M."/>
            <person name="Ohm R."/>
            <person name="Pangilinan J."/>
            <person name="Park H.-J."/>
            <person name="Ramirez L."/>
            <person name="Alfaro M."/>
            <person name="Sun H."/>
            <person name="Tritt A."/>
            <person name="Yoshinaga Y."/>
            <person name="Zwiers L.-H."/>
            <person name="Turgeon B."/>
            <person name="Goodwin S."/>
            <person name="Spatafora J."/>
            <person name="Crous P."/>
            <person name="Grigoriev I."/>
        </authorList>
    </citation>
    <scope>NUCLEOTIDE SEQUENCE</scope>
    <source>
        <strain evidence="1">CBS 123094</strain>
    </source>
</reference>
<name>A0A6A5WNH0_9PLEO</name>
<keyword evidence="2" id="KW-1185">Reference proteome</keyword>
<proteinExistence type="predicted"/>
<dbReference type="Proteomes" id="UP000799779">
    <property type="component" value="Unassembled WGS sequence"/>
</dbReference>
<gene>
    <name evidence="1" type="ORF">P154DRAFT_101089</name>
</gene>
<evidence type="ECO:0000313" key="1">
    <source>
        <dbReference type="EMBL" id="KAF2003262.1"/>
    </source>
</evidence>
<dbReference type="EMBL" id="ML977573">
    <property type="protein sequence ID" value="KAF2003262.1"/>
    <property type="molecule type" value="Genomic_DNA"/>
</dbReference>
<protein>
    <submittedName>
        <fullName evidence="1">Uncharacterized protein</fullName>
    </submittedName>
</protein>
<accession>A0A6A5WNH0</accession>
<organism evidence="1 2">
    <name type="scientific">Amniculicola lignicola CBS 123094</name>
    <dbReference type="NCBI Taxonomy" id="1392246"/>
    <lineage>
        <taxon>Eukaryota</taxon>
        <taxon>Fungi</taxon>
        <taxon>Dikarya</taxon>
        <taxon>Ascomycota</taxon>
        <taxon>Pezizomycotina</taxon>
        <taxon>Dothideomycetes</taxon>
        <taxon>Pleosporomycetidae</taxon>
        <taxon>Pleosporales</taxon>
        <taxon>Amniculicolaceae</taxon>
        <taxon>Amniculicola</taxon>
    </lineage>
</organism>
<evidence type="ECO:0000313" key="2">
    <source>
        <dbReference type="Proteomes" id="UP000799779"/>
    </source>
</evidence>